<protein>
    <submittedName>
        <fullName evidence="2">Uncharacterized protein</fullName>
    </submittedName>
</protein>
<dbReference type="AlphaFoldDB" id="A0A0N0WX86"/>
<evidence type="ECO:0000313" key="1">
    <source>
        <dbReference type="EMBL" id="RML53291.1"/>
    </source>
</evidence>
<dbReference type="EMBL" id="RBNL01003337">
    <property type="protein sequence ID" value="RML53291.1"/>
    <property type="molecule type" value="Genomic_DNA"/>
</dbReference>
<dbReference type="Proteomes" id="UP000282378">
    <property type="component" value="Unassembled WGS sequence"/>
</dbReference>
<gene>
    <name evidence="2" type="ORF">ALP13_103200</name>
    <name evidence="1" type="ORF">APX70_100755</name>
</gene>
<sequence>MRMAVFVDHAGCPWNVRLIAKTQRWFRADEARPSRNDR</sequence>
<reference evidence="3 4" key="1">
    <citation type="submission" date="2018-08" db="EMBL/GenBank/DDBJ databases">
        <title>Recombination of ecologically and evolutionarily significant loci maintains genetic cohesion in the Pseudomonas syringae species complex.</title>
        <authorList>
            <person name="Dillon M."/>
            <person name="Thakur S."/>
            <person name="Almeida R.N.D."/>
            <person name="Weir B.S."/>
            <person name="Guttman D.S."/>
        </authorList>
    </citation>
    <scope>NUCLEOTIDE SEQUENCE [LARGE SCALE GENOMIC DNA]</scope>
    <source>
        <strain evidence="1 4">88_10</strain>
        <strain evidence="2 3">ICMP 11281</strain>
    </source>
</reference>
<comment type="caution">
    <text evidence="2">The sequence shown here is derived from an EMBL/GenBank/DDBJ whole genome shotgun (WGS) entry which is preliminary data.</text>
</comment>
<evidence type="ECO:0000313" key="4">
    <source>
        <dbReference type="Proteomes" id="UP000282378"/>
    </source>
</evidence>
<dbReference type="Proteomes" id="UP000271631">
    <property type="component" value="Unassembled WGS sequence"/>
</dbReference>
<proteinExistence type="predicted"/>
<organism evidence="2 3">
    <name type="scientific">Pseudomonas syringae pv. maculicola</name>
    <dbReference type="NCBI Taxonomy" id="59511"/>
    <lineage>
        <taxon>Bacteria</taxon>
        <taxon>Pseudomonadati</taxon>
        <taxon>Pseudomonadota</taxon>
        <taxon>Gammaproteobacteria</taxon>
        <taxon>Pseudomonadales</taxon>
        <taxon>Pseudomonadaceae</taxon>
        <taxon>Pseudomonas</taxon>
    </lineage>
</organism>
<dbReference type="EMBL" id="RBUQ01000118">
    <property type="protein sequence ID" value="RMV38959.1"/>
    <property type="molecule type" value="Genomic_DNA"/>
</dbReference>
<name>A0A0N0WX86_PSEYM</name>
<evidence type="ECO:0000313" key="2">
    <source>
        <dbReference type="EMBL" id="RMV38959.1"/>
    </source>
</evidence>
<accession>A0A0N0WX86</accession>
<evidence type="ECO:0000313" key="3">
    <source>
        <dbReference type="Proteomes" id="UP000271631"/>
    </source>
</evidence>